<feature type="signal peptide" evidence="1">
    <location>
        <begin position="1"/>
        <end position="24"/>
    </location>
</feature>
<gene>
    <name evidence="2" type="ORF">RT717_05285</name>
</gene>
<name>A0ABZ0ISS5_9BACT</name>
<feature type="chain" id="PRO_5047392238" evidence="1">
    <location>
        <begin position="25"/>
        <end position="1707"/>
    </location>
</feature>
<dbReference type="RefSeq" id="WP_317490690.1">
    <property type="nucleotide sequence ID" value="NZ_CP136051.1"/>
</dbReference>
<protein>
    <submittedName>
        <fullName evidence="2">Uncharacterized protein</fullName>
    </submittedName>
</protein>
<reference evidence="2 3" key="1">
    <citation type="journal article" date="2023" name="Microbiol. Resour. Announc.">
        <title>Complete Genome Sequence of Imperialibacter roseus strain P4T.</title>
        <authorList>
            <person name="Tizabi D.R."/>
            <person name="Bachvaroff T."/>
            <person name="Hill R.T."/>
        </authorList>
    </citation>
    <scope>NUCLEOTIDE SEQUENCE [LARGE SCALE GENOMIC DNA]</scope>
    <source>
        <strain evidence="2 3">P4T</strain>
    </source>
</reference>
<sequence>MAVRPNLKAAVGLILLLLSGTVSAQNFSAGVNTENPNPRAVLHLVSPNGDQGLLIPQLTTAQRTSMGGGLNAQSNGLLVYDNEQGLFYFWLNTGWIALSVTDNQTLAVSGTNLTIQNGNSVDLAATGFLLSETDPTVPDAIKDGIDWTELTNIPAGFADGVDEVGSSAGDGTTILGDGNATPFSVGVIDISQVNGLATIAASGSFNDLADVPANLDVDNTDDLSTSAVPAPGDVSGSFALGLVVDQVGGEAAADVGAATFFVTNNPFIDPDFSDDLTLSDTPSGGDVSGDFGTGLVVDFVGGEAAADVAAATALVIANPNIDLDATNDFDGAYSSLTGVSVVNADVNAAAAIAGTKISPNFGTQNISTSGSVTAGSFAGDGGGLINITATNFTGNLAGDVTGPQGTTVIANDAVTSAKILDGTISNVDIADVAAAKVTGLGTAATLNVGTAPNNVVQLDATGLPGVDGSQLTNVAAVSFTGNLAGDVTGPQGTTVIANDAVTSAKILDGTISNADIADVAAAKVTGLGTAATLNVGTAPNNVVQLDATGLPGVDGSQLTNVAAVSFTGNLAGDVTGPQGTTTIANNAVTSAKILDGTISNVDIADVAAAKVTGLGTAATLNVGTAPNNVVQLDATGLPAVDGSQLTNVAVTTITTPFDGDVLTWDNTNSRWDAIAPTVTGDMFAGTYDPNGIGLDAFAFQNQYSLTTPLDGDVLTWDNTNSRWDAIAPTVTGDMFAGTYDPNGIGLDAFAFQNQYSLTTPLDGDVLTWDNTNSRWDAIAPTVTGDMFAGTYDPNGIGLDAFAFQNQYSLTTPLDGDVLTWDNTNSRWDAIAPTVTGDMFAGTYDPNGIGLDAFAFQNQYSLTTPLDGDVLTWDNTNSRWDAIAPTVTGDMFAGTYDPNGIGLDAFAFQNQYSLTTPLDGDVLTWDNTNSRWDAIAPTVTGDMFAGTYDPNGIGLDAFAFQNQYSLTTPLDGDVLTWDNTNSRWDAIAPTVTGDMFAGTYDPNGIGLDAFAFQNQYSLTTPLDGDVLTWDNTNSRWDAIAPTVTGDMFAGTYDPNGIGLDAFAFQNQYSLTTPLDGDVLTWDNTNSRWDAMASNGFTLPYTNSVADINALFDLDNIGTGPAARFANTTFNGTAVLVEGNVALQQGSNRKIAIQDNTVAAGNDLEVAAGGTTLAAIGGVLALKGGSSTLGTGGNIRLEPGTGVSNGGIDMRGITRFGQPGLAPGRIELEDNTGTNAVSIIAPSGVASYTLTLPTVTGAGALTNDGSGALTWNPAGAGNYIIDANENQKGGASAAPAITTGVQNVVLGNLSGSGLTVGNGNVVAGHSGGLSLVGGSDNLVVGRLADVSGDGSNNVVLGNNADAAGSSSVVIGASASASGNSSIAMGENTQANGVRSMAFGAGTVATNAQTAIIGDGATTNTTFDVGIGTAAPGGRLEVSTKIGETGQNGIIINHQADSGFGLLLTQGNSGNINDAMQVTNSGGAGVSTRAGWFRNIEATNAGPALAAQSAGTGPSMQVDKAVDGDALVVNHTSSLGNGIFVNMNPVGTNPAVQISNSGIGGSITADGNITTSGNLTGTDIAAANNISAGVNITATGALSGATLSVGGQAVVNGRFITTPQPQAVVSGLPVPTSRIIRLTAGATTINGIAAGQNGQEVILINTTGGSILVNDGSLLLNNAAPFTMNNNATLHLIYDSGLGAWLEIGRSARP</sequence>
<dbReference type="Proteomes" id="UP001302349">
    <property type="component" value="Chromosome"/>
</dbReference>
<proteinExistence type="predicted"/>
<accession>A0ABZ0ISS5</accession>
<evidence type="ECO:0000313" key="3">
    <source>
        <dbReference type="Proteomes" id="UP001302349"/>
    </source>
</evidence>
<evidence type="ECO:0000313" key="2">
    <source>
        <dbReference type="EMBL" id="WOK08044.1"/>
    </source>
</evidence>
<dbReference type="EMBL" id="CP136051">
    <property type="protein sequence ID" value="WOK08044.1"/>
    <property type="molecule type" value="Genomic_DNA"/>
</dbReference>
<keyword evidence="1" id="KW-0732">Signal</keyword>
<organism evidence="2 3">
    <name type="scientific">Imperialibacter roseus</name>
    <dbReference type="NCBI Taxonomy" id="1324217"/>
    <lineage>
        <taxon>Bacteria</taxon>
        <taxon>Pseudomonadati</taxon>
        <taxon>Bacteroidota</taxon>
        <taxon>Cytophagia</taxon>
        <taxon>Cytophagales</taxon>
        <taxon>Flammeovirgaceae</taxon>
        <taxon>Imperialibacter</taxon>
    </lineage>
</organism>
<evidence type="ECO:0000256" key="1">
    <source>
        <dbReference type="SAM" id="SignalP"/>
    </source>
</evidence>
<keyword evidence="3" id="KW-1185">Reference proteome</keyword>